<dbReference type="EMBL" id="BDQX01000098">
    <property type="protein sequence ID" value="GBG07514.1"/>
    <property type="molecule type" value="Genomic_DNA"/>
</dbReference>
<keyword evidence="5" id="KW-0378">Hydrolase</keyword>
<keyword evidence="6" id="KW-0326">Glycosidase</keyword>
<comment type="catalytic activity">
    <reaction evidence="2">
        <text>Hydrolysis of terminal, non-reducing branched (1-&gt;3)-alpha-D-galactosidic residues, producing free D-galactose.</text>
        <dbReference type="EC" id="3.2.1.n1"/>
    </reaction>
</comment>
<gene>
    <name evidence="11" type="ORF">PAT3040_02067</name>
</gene>
<evidence type="ECO:0000259" key="9">
    <source>
        <dbReference type="Pfam" id="PF23763"/>
    </source>
</evidence>
<comment type="catalytic activity">
    <reaction evidence="1">
        <text>Hydrolysis of terminal, non-reducing alpha-D-galactose residues in alpha-D-galactosides, including galactose oligosaccharides, galactomannans and galactolipids.</text>
        <dbReference type="EC" id="3.2.1.22"/>
    </reaction>
</comment>
<keyword evidence="12" id="KW-1185">Reference proteome</keyword>
<dbReference type="InterPro" id="IPR012334">
    <property type="entry name" value="Pectin_lyas_fold"/>
</dbReference>
<keyword evidence="3" id="KW-0732">Signal</keyword>
<protein>
    <submittedName>
        <fullName evidence="11">Alpha-galactosidase</fullName>
    </submittedName>
</protein>
<dbReference type="InterPro" id="IPR057275">
    <property type="entry name" value="Beta-barrel_GLAA-B_I"/>
</dbReference>
<evidence type="ECO:0000313" key="11">
    <source>
        <dbReference type="EMBL" id="GBG07514.1"/>
    </source>
</evidence>
<evidence type="ECO:0000259" key="7">
    <source>
        <dbReference type="Pfam" id="PF12708"/>
    </source>
</evidence>
<dbReference type="InterPro" id="IPR024535">
    <property type="entry name" value="RHGA/B-epi-like_pectate_lyase"/>
</dbReference>
<keyword evidence="4" id="KW-0677">Repeat</keyword>
<dbReference type="InterPro" id="IPR056441">
    <property type="entry name" value="Beta-barrel_GLAA-B_II"/>
</dbReference>
<dbReference type="InterPro" id="IPR039448">
    <property type="entry name" value="Beta_helix"/>
</dbReference>
<dbReference type="Gene3D" id="2.160.20.10">
    <property type="entry name" value="Single-stranded right-handed beta-helix, Pectin lyase-like"/>
    <property type="match status" value="2"/>
</dbReference>
<feature type="domain" description="GLAA-B beta-barrel" evidence="10">
    <location>
        <begin position="338"/>
        <end position="405"/>
    </location>
</feature>
<dbReference type="RefSeq" id="WP_108992554.1">
    <property type="nucleotide sequence ID" value="NZ_BDQX01000098.1"/>
</dbReference>
<dbReference type="AlphaFoldDB" id="A0A2R5EVV0"/>
<dbReference type="Pfam" id="PF23763">
    <property type="entry name" value="Beta-barrel_GLAA-B_I"/>
    <property type="match status" value="1"/>
</dbReference>
<accession>A0A2R5EVV0</accession>
<sequence>MQDQKDSIGIEPPIQIFRVTDYGALPDTGEDSTSAIQAAIDAASAANGPTVVEFPPGQYDLYPTNAVKSAYYISNTASEKEHPDPTKTIGLRLKGAHRIHIEGNGSRLLFHGKMTPIVMDGCNEVEIRNLTIDFARPTISEMRITATGASHWDVEVHSDSAYRLQDGKLYWVGEGWSHRGGPAQEYDPVSNRTWRVPNPIMLANQVEQLGPGKLRLRFNSAPHTSVGHVFQMRDGIRDQVGALIVGCRNIIWRNVWMQYMHGLGIVGQFSENLNFERLRLAPDPSSGRTAAAFADFVHLSGIKGKISIVDSVFEGAHDDAINVHGTHLRIEGVEEGSRIRVRFMHPQSYGFNAFHPGDEIDFISARSLTSYATCSVVGIKPLSLREVELTLDSPVPDTIEDGDVIENVTWTPELSVSGNVFKRIPTRGILATTRRKVTIENNVFDNLHMSAILIADDAESWFESGMVRDVLIRGNRFIDCGNRQAPVLLIRPENTHVSADLPVHRNVIISGNRFELNGAPLLEAKSTSGLIVADNDILRNGCRDGVSDDSHEIIRLRACSGVEIVGNTIEDHAAVIVKTNLMKDEHLVIDKGQAAFIRRVDENDI</sequence>
<proteinExistence type="predicted"/>
<evidence type="ECO:0000256" key="4">
    <source>
        <dbReference type="ARBA" id="ARBA00022737"/>
    </source>
</evidence>
<name>A0A2R5EVV0_9BACL</name>
<dbReference type="SUPFAM" id="SSF51126">
    <property type="entry name" value="Pectin lyase-like"/>
    <property type="match status" value="1"/>
</dbReference>
<dbReference type="InterPro" id="IPR011050">
    <property type="entry name" value="Pectin_lyase_fold/virulence"/>
</dbReference>
<dbReference type="Pfam" id="PF12708">
    <property type="entry name" value="Pect-lyase_RHGA_epim"/>
    <property type="match status" value="1"/>
</dbReference>
<feature type="domain" description="Right handed beta helix" evidence="8">
    <location>
        <begin position="414"/>
        <end position="573"/>
    </location>
</feature>
<feature type="domain" description="GLAA-B beta-barrel" evidence="9">
    <location>
        <begin position="140"/>
        <end position="229"/>
    </location>
</feature>
<dbReference type="SMART" id="SM00710">
    <property type="entry name" value="PbH1"/>
    <property type="match status" value="5"/>
</dbReference>
<dbReference type="InterPro" id="IPR006626">
    <property type="entry name" value="PbH1"/>
</dbReference>
<reference evidence="11 12" key="1">
    <citation type="submission" date="2017-08" db="EMBL/GenBank/DDBJ databases">
        <title>Substantial Increase in Enzyme Production by Combined Drug-Resistance Mutations in Paenibacillus agaridevorans.</title>
        <authorList>
            <person name="Tanaka Y."/>
            <person name="Funane K."/>
            <person name="Hosaka T."/>
            <person name="Shiwa Y."/>
            <person name="Fujita N."/>
            <person name="Miyazaki T."/>
            <person name="Yoshikawa H."/>
            <person name="Murakami K."/>
            <person name="Kasahara K."/>
            <person name="Inaoka T."/>
            <person name="Hiraga Y."/>
            <person name="Ochi K."/>
        </authorList>
    </citation>
    <scope>NUCLEOTIDE SEQUENCE [LARGE SCALE GENOMIC DNA]</scope>
    <source>
        <strain evidence="11 12">T-3040</strain>
    </source>
</reference>
<evidence type="ECO:0000256" key="6">
    <source>
        <dbReference type="ARBA" id="ARBA00023295"/>
    </source>
</evidence>
<feature type="domain" description="Rhamnogalacturonase A/B/Epimerase-like pectate lyase" evidence="7">
    <location>
        <begin position="17"/>
        <end position="61"/>
    </location>
</feature>
<dbReference type="GO" id="GO:0004557">
    <property type="term" value="F:alpha-galactosidase activity"/>
    <property type="evidence" value="ECO:0007669"/>
    <property type="project" value="UniProtKB-EC"/>
</dbReference>
<dbReference type="Pfam" id="PF13229">
    <property type="entry name" value="Beta_helix"/>
    <property type="match status" value="1"/>
</dbReference>
<evidence type="ECO:0000256" key="3">
    <source>
        <dbReference type="ARBA" id="ARBA00022729"/>
    </source>
</evidence>
<evidence type="ECO:0000256" key="2">
    <source>
        <dbReference type="ARBA" id="ARBA00001271"/>
    </source>
</evidence>
<comment type="caution">
    <text evidence="11">The sequence shown here is derived from an EMBL/GenBank/DDBJ whole genome shotgun (WGS) entry which is preliminary data.</text>
</comment>
<dbReference type="Pfam" id="PF23764">
    <property type="entry name" value="Beta-barrel_GLAA-B_II"/>
    <property type="match status" value="1"/>
</dbReference>
<organism evidence="11 12">
    <name type="scientific">Paenibacillus agaridevorans</name>
    <dbReference type="NCBI Taxonomy" id="171404"/>
    <lineage>
        <taxon>Bacteria</taxon>
        <taxon>Bacillati</taxon>
        <taxon>Bacillota</taxon>
        <taxon>Bacilli</taxon>
        <taxon>Bacillales</taxon>
        <taxon>Paenibacillaceae</taxon>
        <taxon>Paenibacillus</taxon>
    </lineage>
</organism>
<evidence type="ECO:0000313" key="12">
    <source>
        <dbReference type="Proteomes" id="UP000245202"/>
    </source>
</evidence>
<evidence type="ECO:0000256" key="5">
    <source>
        <dbReference type="ARBA" id="ARBA00022801"/>
    </source>
</evidence>
<evidence type="ECO:0000259" key="10">
    <source>
        <dbReference type="Pfam" id="PF23764"/>
    </source>
</evidence>
<dbReference type="Proteomes" id="UP000245202">
    <property type="component" value="Unassembled WGS sequence"/>
</dbReference>
<evidence type="ECO:0000259" key="8">
    <source>
        <dbReference type="Pfam" id="PF13229"/>
    </source>
</evidence>
<evidence type="ECO:0000256" key="1">
    <source>
        <dbReference type="ARBA" id="ARBA00001255"/>
    </source>
</evidence>